<dbReference type="Proteomes" id="UP001595833">
    <property type="component" value="Unassembled WGS sequence"/>
</dbReference>
<name>A0ABV9Y885_9PSEU</name>
<keyword evidence="2" id="KW-0812">Transmembrane</keyword>
<dbReference type="EMBL" id="JBHSJB010000035">
    <property type="protein sequence ID" value="MFC5058905.1"/>
    <property type="molecule type" value="Genomic_DNA"/>
</dbReference>
<evidence type="ECO:0000313" key="3">
    <source>
        <dbReference type="EMBL" id="MFC5058905.1"/>
    </source>
</evidence>
<gene>
    <name evidence="3" type="ORF">ACFPFM_34770</name>
</gene>
<reference evidence="4" key="1">
    <citation type="journal article" date="2019" name="Int. J. Syst. Evol. Microbiol.">
        <title>The Global Catalogue of Microorganisms (GCM) 10K type strain sequencing project: providing services to taxonomists for standard genome sequencing and annotation.</title>
        <authorList>
            <consortium name="The Broad Institute Genomics Platform"/>
            <consortium name="The Broad Institute Genome Sequencing Center for Infectious Disease"/>
            <person name="Wu L."/>
            <person name="Ma J."/>
        </authorList>
    </citation>
    <scope>NUCLEOTIDE SEQUENCE [LARGE SCALE GENOMIC DNA]</scope>
    <source>
        <strain evidence="4">KCTC 12848</strain>
    </source>
</reference>
<comment type="caution">
    <text evidence="3">The sequence shown here is derived from an EMBL/GenBank/DDBJ whole genome shotgun (WGS) entry which is preliminary data.</text>
</comment>
<evidence type="ECO:0000256" key="2">
    <source>
        <dbReference type="SAM" id="Phobius"/>
    </source>
</evidence>
<proteinExistence type="predicted"/>
<feature type="transmembrane region" description="Helical" evidence="2">
    <location>
        <begin position="125"/>
        <end position="143"/>
    </location>
</feature>
<evidence type="ECO:0008006" key="5">
    <source>
        <dbReference type="Google" id="ProtNLM"/>
    </source>
</evidence>
<keyword evidence="4" id="KW-1185">Reference proteome</keyword>
<evidence type="ECO:0000256" key="1">
    <source>
        <dbReference type="SAM" id="MobiDB-lite"/>
    </source>
</evidence>
<keyword evidence="2" id="KW-0472">Membrane</keyword>
<sequence length="161" mass="16926">MNSRRDSTDGPEDVDATFAEIVAGLEREGVGKRAWFDGEDDHDESEDEAEPARPVRPEGQPAVATVEDDPADADDDPDDPDNHYMPPDPPPLPALRPGTVAALLVILLGVVVLLFPGLFGLSGALGTPLALIVICAGAGWLVLRMRSGPPPDSGWDDGAVL</sequence>
<accession>A0ABV9Y885</accession>
<feature type="compositionally biased region" description="Acidic residues" evidence="1">
    <location>
        <begin position="37"/>
        <end position="49"/>
    </location>
</feature>
<organism evidence="3 4">
    <name type="scientific">Saccharothrix xinjiangensis</name>
    <dbReference type="NCBI Taxonomy" id="204798"/>
    <lineage>
        <taxon>Bacteria</taxon>
        <taxon>Bacillati</taxon>
        <taxon>Actinomycetota</taxon>
        <taxon>Actinomycetes</taxon>
        <taxon>Pseudonocardiales</taxon>
        <taxon>Pseudonocardiaceae</taxon>
        <taxon>Saccharothrix</taxon>
    </lineage>
</organism>
<evidence type="ECO:0000313" key="4">
    <source>
        <dbReference type="Proteomes" id="UP001595833"/>
    </source>
</evidence>
<feature type="transmembrane region" description="Helical" evidence="2">
    <location>
        <begin position="100"/>
        <end position="119"/>
    </location>
</feature>
<feature type="compositionally biased region" description="Acidic residues" evidence="1">
    <location>
        <begin position="66"/>
        <end position="79"/>
    </location>
</feature>
<keyword evidence="2" id="KW-1133">Transmembrane helix</keyword>
<feature type="region of interest" description="Disordered" evidence="1">
    <location>
        <begin position="30"/>
        <end position="92"/>
    </location>
</feature>
<protein>
    <recommendedName>
        <fullName evidence="5">DUF308 domain-containing protein</fullName>
    </recommendedName>
</protein>
<dbReference type="RefSeq" id="WP_344039836.1">
    <property type="nucleotide sequence ID" value="NZ_BAAAKE010000019.1"/>
</dbReference>